<dbReference type="Proteomes" id="UP001208888">
    <property type="component" value="Unassembled WGS sequence"/>
</dbReference>
<sequence length="48" mass="5120">MNKPIVPSGTGKRTLRIVGMAGELAEVIDNILLSSSTQTGHFSGLYCR</sequence>
<dbReference type="EMBL" id="JANFVX010000004">
    <property type="protein sequence ID" value="MCW0343384.1"/>
    <property type="molecule type" value="Genomic_DNA"/>
</dbReference>
<proteinExistence type="predicted"/>
<accession>A0AAJ1CXD6</accession>
<name>A0AAJ1CXD6_PANAN</name>
<dbReference type="RefSeq" id="WP_206116380.1">
    <property type="nucleotide sequence ID" value="NZ_CP158664.1"/>
</dbReference>
<dbReference type="AlphaFoldDB" id="A0AAJ1CXD6"/>
<reference evidence="1" key="1">
    <citation type="submission" date="2022-06" db="EMBL/GenBank/DDBJ databases">
        <title>Dynamics of rice microbiomes reveals core vertical transmitted seed endophytes.</title>
        <authorList>
            <person name="Liao K."/>
            <person name="Zhang X."/>
        </authorList>
    </citation>
    <scope>NUCLEOTIDE SEQUENCE</scope>
    <source>
        <strain evidence="1">JT1-17</strain>
    </source>
</reference>
<gene>
    <name evidence="1" type="ORF">NB703_001477</name>
</gene>
<evidence type="ECO:0000313" key="2">
    <source>
        <dbReference type="Proteomes" id="UP001208888"/>
    </source>
</evidence>
<comment type="caution">
    <text evidence="1">The sequence shown here is derived from an EMBL/GenBank/DDBJ whole genome shotgun (WGS) entry which is preliminary data.</text>
</comment>
<protein>
    <submittedName>
        <fullName evidence="1">Uncharacterized protein</fullName>
    </submittedName>
</protein>
<evidence type="ECO:0000313" key="1">
    <source>
        <dbReference type="EMBL" id="MCW0343384.1"/>
    </source>
</evidence>
<organism evidence="1 2">
    <name type="scientific">Pantoea ananas</name>
    <name type="common">Erwinia uredovora</name>
    <dbReference type="NCBI Taxonomy" id="553"/>
    <lineage>
        <taxon>Bacteria</taxon>
        <taxon>Pseudomonadati</taxon>
        <taxon>Pseudomonadota</taxon>
        <taxon>Gammaproteobacteria</taxon>
        <taxon>Enterobacterales</taxon>
        <taxon>Erwiniaceae</taxon>
        <taxon>Pantoea</taxon>
    </lineage>
</organism>